<comment type="caution">
    <text evidence="2">The sequence shown here is derived from an EMBL/GenBank/DDBJ whole genome shotgun (WGS) entry which is preliminary data.</text>
</comment>
<dbReference type="EMBL" id="RAQU01000381">
    <property type="protein sequence ID" value="RKK01000.1"/>
    <property type="molecule type" value="Genomic_DNA"/>
</dbReference>
<dbReference type="RefSeq" id="WP_120641194.1">
    <property type="nucleotide sequence ID" value="NZ_RAQU01000381.1"/>
</dbReference>
<sequence length="78" mass="7376">MANDTKKSSAVDRLIDDTTGGQGTPPTPPATGAQGIASTHNPGSMAPSSKPGAGFGSMGTGGASTGGADTGTVKRGES</sequence>
<evidence type="ECO:0000313" key="4">
    <source>
        <dbReference type="Proteomes" id="UP000274097"/>
    </source>
</evidence>
<dbReference type="InParanoid" id="A0A3A9J538"/>
<feature type="region of interest" description="Disordered" evidence="1">
    <location>
        <begin position="1"/>
        <end position="78"/>
    </location>
</feature>
<dbReference type="EMBL" id="RFLX01000001">
    <property type="protein sequence ID" value="RMI26947.1"/>
    <property type="molecule type" value="Genomic_DNA"/>
</dbReference>
<evidence type="ECO:0000313" key="5">
    <source>
        <dbReference type="Proteomes" id="UP000278036"/>
    </source>
</evidence>
<dbReference type="AlphaFoldDB" id="A0A3A9J538"/>
<protein>
    <submittedName>
        <fullName evidence="2">Uncharacterized protein</fullName>
    </submittedName>
</protein>
<dbReference type="Proteomes" id="UP000274097">
    <property type="component" value="Unassembled WGS sequence"/>
</dbReference>
<feature type="compositionally biased region" description="Basic and acidic residues" evidence="1">
    <location>
        <begin position="1"/>
        <end position="16"/>
    </location>
</feature>
<evidence type="ECO:0000313" key="3">
    <source>
        <dbReference type="EMBL" id="RMI26947.1"/>
    </source>
</evidence>
<feature type="compositionally biased region" description="Gly residues" evidence="1">
    <location>
        <begin position="53"/>
        <end position="69"/>
    </location>
</feature>
<accession>A0A3A9J538</accession>
<evidence type="ECO:0000256" key="1">
    <source>
        <dbReference type="SAM" id="MobiDB-lite"/>
    </source>
</evidence>
<proteinExistence type="predicted"/>
<reference evidence="2 5" key="1">
    <citation type="submission" date="2018-09" db="EMBL/GenBank/DDBJ databases">
        <title>Roseomonas sp. nov., isolated from feces of Tibetan antelopes in the Qinghai-Tibet plateau, China.</title>
        <authorList>
            <person name="Tian Z."/>
        </authorList>
    </citation>
    <scope>NUCLEOTIDE SEQUENCE [LARGE SCALE GENOMIC DNA]</scope>
    <source>
        <strain evidence="3 4">Z23</strain>
        <strain evidence="2 5">Z24</strain>
    </source>
</reference>
<gene>
    <name evidence="2" type="ORF">D6Z83_27325</name>
    <name evidence="3" type="ORF">EBE87_00740</name>
</gene>
<evidence type="ECO:0000313" key="2">
    <source>
        <dbReference type="EMBL" id="RKK01000.1"/>
    </source>
</evidence>
<dbReference type="Proteomes" id="UP000278036">
    <property type="component" value="Unassembled WGS sequence"/>
</dbReference>
<organism evidence="2 5">
    <name type="scientific">Teichococcus wenyumeiae</name>
    <dbReference type="NCBI Taxonomy" id="2478470"/>
    <lineage>
        <taxon>Bacteria</taxon>
        <taxon>Pseudomonadati</taxon>
        <taxon>Pseudomonadota</taxon>
        <taxon>Alphaproteobacteria</taxon>
        <taxon>Acetobacterales</taxon>
        <taxon>Roseomonadaceae</taxon>
        <taxon>Roseomonas</taxon>
    </lineage>
</organism>
<name>A0A3A9J538_9PROT</name>
<keyword evidence="4" id="KW-1185">Reference proteome</keyword>